<evidence type="ECO:0000256" key="1">
    <source>
        <dbReference type="ARBA" id="ARBA00022679"/>
    </source>
</evidence>
<organism evidence="4 5">
    <name type="scientific">Schumannella soli</name>
    <dbReference type="NCBI Taxonomy" id="2590779"/>
    <lineage>
        <taxon>Bacteria</taxon>
        <taxon>Bacillati</taxon>
        <taxon>Actinomycetota</taxon>
        <taxon>Actinomycetes</taxon>
        <taxon>Micrococcales</taxon>
        <taxon>Microbacteriaceae</taxon>
        <taxon>Schumannella</taxon>
    </lineage>
</organism>
<dbReference type="InterPro" id="IPR000182">
    <property type="entry name" value="GNAT_dom"/>
</dbReference>
<evidence type="ECO:0000313" key="4">
    <source>
        <dbReference type="EMBL" id="TPW75763.1"/>
    </source>
</evidence>
<dbReference type="Gene3D" id="3.40.630.30">
    <property type="match status" value="1"/>
</dbReference>
<dbReference type="OrthoDB" id="4322031at2"/>
<evidence type="ECO:0000313" key="5">
    <source>
        <dbReference type="Proteomes" id="UP000316252"/>
    </source>
</evidence>
<keyword evidence="2" id="KW-0012">Acyltransferase</keyword>
<evidence type="ECO:0000256" key="2">
    <source>
        <dbReference type="ARBA" id="ARBA00023315"/>
    </source>
</evidence>
<dbReference type="InterPro" id="IPR050832">
    <property type="entry name" value="Bact_Acetyltransf"/>
</dbReference>
<dbReference type="Proteomes" id="UP000316252">
    <property type="component" value="Unassembled WGS sequence"/>
</dbReference>
<sequence length="160" mass="17250">MTDGTPLSPGSPVTLSVADAGELLTLQPAAYATEAQRYGDPFLPALTQTFDELEDELGRASGLGIRASGRLIGAVRWHVDGGVAEIGRLVIAPDQQGRGLGTRLLRAAEERSGASTLKLFTGHLSVPKIRLYEREGYVQSRRERLKDGVELVLLRKSAVR</sequence>
<evidence type="ECO:0000259" key="3">
    <source>
        <dbReference type="PROSITE" id="PS51186"/>
    </source>
</evidence>
<accession>A0A506Y1J2</accession>
<name>A0A506Y1J2_9MICO</name>
<dbReference type="RefSeq" id="WP_141163123.1">
    <property type="nucleotide sequence ID" value="NZ_VHQG01000002.1"/>
</dbReference>
<dbReference type="PANTHER" id="PTHR43877:SF2">
    <property type="entry name" value="AMINOALKYLPHOSPHONATE N-ACETYLTRANSFERASE-RELATED"/>
    <property type="match status" value="1"/>
</dbReference>
<dbReference type="PROSITE" id="PS51186">
    <property type="entry name" value="GNAT"/>
    <property type="match status" value="1"/>
</dbReference>
<keyword evidence="1 4" id="KW-0808">Transferase</keyword>
<dbReference type="SUPFAM" id="SSF55729">
    <property type="entry name" value="Acyl-CoA N-acyltransferases (Nat)"/>
    <property type="match status" value="1"/>
</dbReference>
<dbReference type="Pfam" id="PF00583">
    <property type="entry name" value="Acetyltransf_1"/>
    <property type="match status" value="1"/>
</dbReference>
<dbReference type="PANTHER" id="PTHR43877">
    <property type="entry name" value="AMINOALKYLPHOSPHONATE N-ACETYLTRANSFERASE-RELATED-RELATED"/>
    <property type="match status" value="1"/>
</dbReference>
<comment type="caution">
    <text evidence="4">The sequence shown here is derived from an EMBL/GenBank/DDBJ whole genome shotgun (WGS) entry which is preliminary data.</text>
</comment>
<gene>
    <name evidence="4" type="ORF">FJ657_07795</name>
</gene>
<dbReference type="EMBL" id="VHQG01000002">
    <property type="protein sequence ID" value="TPW75763.1"/>
    <property type="molecule type" value="Genomic_DNA"/>
</dbReference>
<protein>
    <submittedName>
        <fullName evidence="4">GNAT family N-acetyltransferase</fullName>
    </submittedName>
</protein>
<dbReference type="CDD" id="cd04301">
    <property type="entry name" value="NAT_SF"/>
    <property type="match status" value="1"/>
</dbReference>
<reference evidence="4 5" key="1">
    <citation type="submission" date="2019-06" db="EMBL/GenBank/DDBJ databases">
        <authorList>
            <person name="Li F."/>
        </authorList>
    </citation>
    <scope>NUCLEOTIDE SEQUENCE [LARGE SCALE GENOMIC DNA]</scope>
    <source>
        <strain evidence="4 5">10F1D-1</strain>
    </source>
</reference>
<dbReference type="AlphaFoldDB" id="A0A506Y1J2"/>
<dbReference type="InterPro" id="IPR016181">
    <property type="entry name" value="Acyl_CoA_acyltransferase"/>
</dbReference>
<keyword evidence="5" id="KW-1185">Reference proteome</keyword>
<dbReference type="GO" id="GO:0016747">
    <property type="term" value="F:acyltransferase activity, transferring groups other than amino-acyl groups"/>
    <property type="evidence" value="ECO:0007669"/>
    <property type="project" value="InterPro"/>
</dbReference>
<proteinExistence type="predicted"/>
<feature type="domain" description="N-acetyltransferase" evidence="3">
    <location>
        <begin position="21"/>
        <end position="159"/>
    </location>
</feature>